<protein>
    <submittedName>
        <fullName evidence="1">Uncharacterized protein</fullName>
    </submittedName>
</protein>
<reference evidence="1" key="1">
    <citation type="journal article" date="2021" name="Proc. Natl. Acad. Sci. U.S.A.">
        <title>A Catalog of Tens of Thousands of Viruses from Human Metagenomes Reveals Hidden Associations with Chronic Diseases.</title>
        <authorList>
            <person name="Tisza M.J."/>
            <person name="Buck C.B."/>
        </authorList>
    </citation>
    <scope>NUCLEOTIDE SEQUENCE</scope>
    <source>
        <strain evidence="1">CtH1110</strain>
    </source>
</reference>
<proteinExistence type="predicted"/>
<name>A0A8S5M645_9CAUD</name>
<dbReference type="EMBL" id="BK014829">
    <property type="protein sequence ID" value="DAD77624.1"/>
    <property type="molecule type" value="Genomic_DNA"/>
</dbReference>
<organism evidence="1">
    <name type="scientific">Siphoviridae sp. ctH1110</name>
    <dbReference type="NCBI Taxonomy" id="2826226"/>
    <lineage>
        <taxon>Viruses</taxon>
        <taxon>Duplodnaviria</taxon>
        <taxon>Heunggongvirae</taxon>
        <taxon>Uroviricota</taxon>
        <taxon>Caudoviricetes</taxon>
    </lineage>
</organism>
<evidence type="ECO:0000313" key="1">
    <source>
        <dbReference type="EMBL" id="DAD77624.1"/>
    </source>
</evidence>
<accession>A0A8S5M645</accession>
<sequence>MEVTAMRNPCKDCIYFHKENRTCQSKKCATGGSGKVSWVDKLFCSPCKKNGGAKR</sequence>